<keyword evidence="22" id="KW-1185">Reference proteome</keyword>
<evidence type="ECO:0000256" key="13">
    <source>
        <dbReference type="ARBA" id="ARBA00023158"/>
    </source>
</evidence>
<dbReference type="GO" id="GO:0005634">
    <property type="term" value="C:nucleus"/>
    <property type="evidence" value="ECO:0000318"/>
    <property type="project" value="GO_Central"/>
</dbReference>
<evidence type="ECO:0000256" key="14">
    <source>
        <dbReference type="ARBA" id="ARBA00023163"/>
    </source>
</evidence>
<dbReference type="PANTHER" id="PTHR45626">
    <property type="entry name" value="TRANSCRIPTION TERMINATION FACTOR 2-RELATED"/>
    <property type="match status" value="1"/>
</dbReference>
<dbReference type="SMART" id="SM00184">
    <property type="entry name" value="RING"/>
    <property type="match status" value="1"/>
</dbReference>
<dbReference type="PROSITE" id="PS51192">
    <property type="entry name" value="HELICASE_ATP_BIND_1"/>
    <property type="match status" value="1"/>
</dbReference>
<dbReference type="OrthoDB" id="448448at2759"/>
<dbReference type="PANTHER" id="PTHR45626:SF16">
    <property type="entry name" value="ATP-DEPENDENT HELICASE ULS1"/>
    <property type="match status" value="1"/>
</dbReference>
<evidence type="ECO:0000259" key="19">
    <source>
        <dbReference type="PROSITE" id="PS51192"/>
    </source>
</evidence>
<keyword evidence="12" id="KW-0238">DNA-binding</keyword>
<dbReference type="GO" id="GO:0006281">
    <property type="term" value="P:DNA repair"/>
    <property type="evidence" value="ECO:0000318"/>
    <property type="project" value="GO_Central"/>
</dbReference>
<dbReference type="SUPFAM" id="SSF57850">
    <property type="entry name" value="RING/U-box"/>
    <property type="match status" value="1"/>
</dbReference>
<organism evidence="21 22">
    <name type="scientific">Manihot esculenta</name>
    <name type="common">Cassava</name>
    <name type="synonym">Jatropha manihot</name>
    <dbReference type="NCBI Taxonomy" id="3983"/>
    <lineage>
        <taxon>Eukaryota</taxon>
        <taxon>Viridiplantae</taxon>
        <taxon>Streptophyta</taxon>
        <taxon>Embryophyta</taxon>
        <taxon>Tracheophyta</taxon>
        <taxon>Spermatophyta</taxon>
        <taxon>Magnoliopsida</taxon>
        <taxon>eudicotyledons</taxon>
        <taxon>Gunneridae</taxon>
        <taxon>Pentapetalae</taxon>
        <taxon>rosids</taxon>
        <taxon>fabids</taxon>
        <taxon>Malpighiales</taxon>
        <taxon>Euphorbiaceae</taxon>
        <taxon>Crotonoideae</taxon>
        <taxon>Manihoteae</taxon>
        <taxon>Manihot</taxon>
    </lineage>
</organism>
<dbReference type="GO" id="GO:0008270">
    <property type="term" value="F:zinc ion binding"/>
    <property type="evidence" value="ECO:0007669"/>
    <property type="project" value="UniProtKB-KW"/>
</dbReference>
<evidence type="ECO:0000256" key="3">
    <source>
        <dbReference type="ARBA" id="ARBA00022723"/>
    </source>
</evidence>
<dbReference type="SMART" id="SM00490">
    <property type="entry name" value="HELICc"/>
    <property type="match status" value="1"/>
</dbReference>
<dbReference type="GO" id="GO:0005524">
    <property type="term" value="F:ATP binding"/>
    <property type="evidence" value="ECO:0007669"/>
    <property type="project" value="UniProtKB-KW"/>
</dbReference>
<evidence type="ECO:0000313" key="22">
    <source>
        <dbReference type="Proteomes" id="UP000091857"/>
    </source>
</evidence>
<gene>
    <name evidence="21" type="ORF">MANES_17G041600v8</name>
</gene>
<feature type="compositionally biased region" description="Polar residues" evidence="17">
    <location>
        <begin position="714"/>
        <end position="727"/>
    </location>
</feature>
<evidence type="ECO:0000256" key="11">
    <source>
        <dbReference type="ARBA" id="ARBA00023015"/>
    </source>
</evidence>
<keyword evidence="10" id="KW-0156">Chromatin regulator</keyword>
<dbReference type="InterPro" id="IPR038718">
    <property type="entry name" value="SNF2-like_sf"/>
</dbReference>
<evidence type="ECO:0000259" key="18">
    <source>
        <dbReference type="PROSITE" id="PS50089"/>
    </source>
</evidence>
<dbReference type="Pfam" id="PF00176">
    <property type="entry name" value="SNF2-rel_dom"/>
    <property type="match status" value="1"/>
</dbReference>
<keyword evidence="8" id="KW-0862">Zinc</keyword>
<evidence type="ECO:0000256" key="2">
    <source>
        <dbReference type="ARBA" id="ARBA00008438"/>
    </source>
</evidence>
<feature type="region of interest" description="Disordered" evidence="17">
    <location>
        <begin position="522"/>
        <end position="542"/>
    </location>
</feature>
<dbReference type="GO" id="GO:0004386">
    <property type="term" value="F:helicase activity"/>
    <property type="evidence" value="ECO:0007669"/>
    <property type="project" value="UniProtKB-KW"/>
</dbReference>
<evidence type="ECO:0000256" key="17">
    <source>
        <dbReference type="SAM" id="MobiDB-lite"/>
    </source>
</evidence>
<comment type="similarity">
    <text evidence="2">Belongs to the SNF2/RAD54 helicase family. RAD16 subfamily.</text>
</comment>
<dbReference type="FunFam" id="3.40.50.10810:FF:000068">
    <property type="entry name" value="SNF2 domain-containing protein / helicase domain-containing protein / zinc finger protein-like protein"/>
    <property type="match status" value="1"/>
</dbReference>
<evidence type="ECO:0000313" key="21">
    <source>
        <dbReference type="EMBL" id="OAY24762.1"/>
    </source>
</evidence>
<dbReference type="Gene3D" id="3.40.50.300">
    <property type="entry name" value="P-loop containing nucleotide triphosphate hydrolases"/>
    <property type="match status" value="1"/>
</dbReference>
<name>A0A2C9U513_MANES</name>
<evidence type="ECO:0000256" key="1">
    <source>
        <dbReference type="ARBA" id="ARBA00004123"/>
    </source>
</evidence>
<dbReference type="CDD" id="cd18793">
    <property type="entry name" value="SF2_C_SNF"/>
    <property type="match status" value="1"/>
</dbReference>
<dbReference type="EMBL" id="CM004403">
    <property type="protein sequence ID" value="OAY24762.1"/>
    <property type="molecule type" value="Genomic_DNA"/>
</dbReference>
<dbReference type="InterPro" id="IPR013083">
    <property type="entry name" value="Znf_RING/FYVE/PHD"/>
</dbReference>
<dbReference type="Pfam" id="PF00097">
    <property type="entry name" value="zf-C3HC4"/>
    <property type="match status" value="1"/>
</dbReference>
<dbReference type="PROSITE" id="PS50089">
    <property type="entry name" value="ZF_RING_2"/>
    <property type="match status" value="1"/>
</dbReference>
<dbReference type="FunFam" id="3.40.50.10810:FF:000071">
    <property type="entry name" value="SNF2 domain-containing protein / helicase domain-containing protein / zinc finger protein-like protein"/>
    <property type="match status" value="1"/>
</dbReference>
<dbReference type="CDD" id="cd18008">
    <property type="entry name" value="DEXDc_SHPRH-like"/>
    <property type="match status" value="1"/>
</dbReference>
<evidence type="ECO:0000256" key="7">
    <source>
        <dbReference type="ARBA" id="ARBA00022806"/>
    </source>
</evidence>
<evidence type="ECO:0000256" key="12">
    <source>
        <dbReference type="ARBA" id="ARBA00023125"/>
    </source>
</evidence>
<keyword evidence="4" id="KW-0547">Nucleotide-binding</keyword>
<reference evidence="22" key="1">
    <citation type="journal article" date="2016" name="Nat. Biotechnol.">
        <title>Sequencing wild and cultivated cassava and related species reveals extensive interspecific hybridization and genetic diversity.</title>
        <authorList>
            <person name="Bredeson J.V."/>
            <person name="Lyons J.B."/>
            <person name="Prochnik S.E."/>
            <person name="Wu G.A."/>
            <person name="Ha C.M."/>
            <person name="Edsinger-Gonzales E."/>
            <person name="Grimwood J."/>
            <person name="Schmutz J."/>
            <person name="Rabbi I.Y."/>
            <person name="Egesi C."/>
            <person name="Nauluvula P."/>
            <person name="Lebot V."/>
            <person name="Ndunguru J."/>
            <person name="Mkamilo G."/>
            <person name="Bart R.S."/>
            <person name="Setter T.L."/>
            <person name="Gleadow R.M."/>
            <person name="Kulakow P."/>
            <person name="Ferguson M.E."/>
            <person name="Rounsley S."/>
            <person name="Rokhsar D.S."/>
        </authorList>
    </citation>
    <scope>NUCLEOTIDE SEQUENCE [LARGE SCALE GENOMIC DNA]</scope>
    <source>
        <strain evidence="22">cv. AM560-2</strain>
    </source>
</reference>
<comment type="caution">
    <text evidence="21">The sequence shown here is derived from an EMBL/GenBank/DDBJ whole genome shotgun (WGS) entry which is preliminary data.</text>
</comment>
<dbReference type="GO" id="GO:0016787">
    <property type="term" value="F:hydrolase activity"/>
    <property type="evidence" value="ECO:0007669"/>
    <property type="project" value="UniProtKB-KW"/>
</dbReference>
<dbReference type="InterPro" id="IPR000330">
    <property type="entry name" value="SNF2_N"/>
</dbReference>
<keyword evidence="15" id="KW-0539">Nucleus</keyword>
<dbReference type="Gramene" id="Manes.17G041600.1.v8.1">
    <property type="protein sequence ID" value="Manes.17G041600.1.v8.1.CDS"/>
    <property type="gene ID" value="Manes.17G041600.v8.1"/>
</dbReference>
<keyword evidence="11" id="KW-0805">Transcription regulation</keyword>
<dbReference type="InterPro" id="IPR049730">
    <property type="entry name" value="SNF2/RAD54-like_C"/>
</dbReference>
<dbReference type="Gene3D" id="3.30.40.10">
    <property type="entry name" value="Zinc/RING finger domain, C3HC4 (zinc finger)"/>
    <property type="match status" value="1"/>
</dbReference>
<sequence length="1381" mass="151802">MMIMADGGSRLWPSGEIRGLDDLDCGNVGGGENLSIDVDDLFHILSESNDPSQCSPEDLSCKNLKDESAIHVGDRKNFQLQNVFQISDRPHASESESLSPAPFYPSYNSEASDVRIGGSIRSLDHIGSSDMIFDGVKMESASQISSPMHSCPGSFREWCSPFSKDQGERRVGVLQSEIPSCSTASSFADEGVNRVLDNTGVLGINLLLRETGAQFGHMGGKNDSKDASHCVYMDGTHEKFGQGDAFIGKPVDDFCTYMDMPFVDADVASHNEVSPQSTFYSNSDINSELGARHPAMQFGIDADTTCFLDSPQCYFGQDFSFELLPSNEVITANITDETGEFRTESSCSVSDISMIDYSDVKGLNFKSEASNCMSPLSGNFSSNADDRHVDIKSSGMPFSCIQSAIKDRQLASIEGGITNEAVDRKLPCSDETSLFVEEETKQSSSMPIQKHLIYIKNEKASRRAGLDGVAGKIPLNGAHLQLNAPVQYSSCVNKSKINKLPSFAKEERDSKLIQPMHLGHLSSISPESYQNKSSGSKSNVDDDNDLCILEDISQPARINHSAVVGKANTLLQHSAYGDSVHYTGTGGTRLRTNDERFIFRAALQDISQPKSEASPPEGVLAVPLLRHQRIALSWMIQKETSCIYCSGGILADDQGLGKTVSTIALILKERPPPVKVVPQVVKKEEFEPLDLDVDDDDEIIEVDGMEKDAESCRVMSNQSSKISMTSREQSKGRPSAGTLVVCPTSVLRQWADELHKKVTSKANMSVLVYHGSNRTKDPCELAKYDVVLTTYSIVSMEVPKQPLVDEDDDEKGKGEGDDVASVRLTSGKKRKYPPSSGKKGSRNKKGIDAAFESVARPLAKVAWFRVVLDEAQSIKNHRTQVARACWGLRAKRRWCLSGTPIQNAIDDLYSYFRFLRYDPYAVYTSFCSTIKIPIQRNPIKGYKKLQAVLKTIMLRRTKGTTIDGKPIINLPPKVVVLKKVDFTDEERYFYTRLEADSRAQFKEYAAAGTVKQNYVNILLMLLRLRQACDHPLLVRGLDSISFGRSSIELAKKLPREKQTCLLNCLEASLAICGICNDPPEDAVVSTCGHVFCNQCISEHLTGDDNQCPTSKCKVRLNTSSVFSKATLTSSLSDEPAQDGSGSDLNGVTNPYTDGITYGSSKIRAALEVLESLTKPRDCISINGSLQNGNATCPDNFCGSGNPVNDNVDKRNLLVDENVNGSVKVIGEKAIVFSQWTRMLDLLEACLKNSSIQYRRLDGTMSVVARDKAVKDFNTVPEVSVMIMSLKAASLGLNMVAACRVLLLDLWWNPTTEDQAIDRAHRIGQTRPVTVLRLTVKDTVEDRILALQEKKREMVASAFGEDENGGRQTRLTEEDLKYLFMG</sequence>
<feature type="compositionally biased region" description="Polar residues" evidence="17">
    <location>
        <begin position="522"/>
        <end position="538"/>
    </location>
</feature>
<dbReference type="InterPro" id="IPR050628">
    <property type="entry name" value="SNF2_RAD54_helicase_TF"/>
</dbReference>
<feature type="domain" description="RING-type" evidence="18">
    <location>
        <begin position="1072"/>
        <end position="1111"/>
    </location>
</feature>
<dbReference type="PROSITE" id="PS00518">
    <property type="entry name" value="ZF_RING_1"/>
    <property type="match status" value="1"/>
</dbReference>
<keyword evidence="6" id="KW-0378">Hydrolase</keyword>
<accession>A0A2C9U513</accession>
<dbReference type="InterPro" id="IPR014001">
    <property type="entry name" value="Helicase_ATP-bd"/>
</dbReference>
<dbReference type="STRING" id="3983.A0A2C9U513"/>
<dbReference type="SMART" id="SM00487">
    <property type="entry name" value="DEXDc"/>
    <property type="match status" value="1"/>
</dbReference>
<evidence type="ECO:0008006" key="23">
    <source>
        <dbReference type="Google" id="ProtNLM"/>
    </source>
</evidence>
<dbReference type="InterPro" id="IPR027417">
    <property type="entry name" value="P-loop_NTPase"/>
</dbReference>
<comment type="subcellular location">
    <subcellularLocation>
        <location evidence="1">Nucleus</location>
    </subcellularLocation>
</comment>
<keyword evidence="7" id="KW-0347">Helicase</keyword>
<dbReference type="PROSITE" id="PS51194">
    <property type="entry name" value="HELICASE_CTER"/>
    <property type="match status" value="1"/>
</dbReference>
<evidence type="ECO:0000256" key="9">
    <source>
        <dbReference type="ARBA" id="ARBA00022840"/>
    </source>
</evidence>
<evidence type="ECO:0000259" key="20">
    <source>
        <dbReference type="PROSITE" id="PS51194"/>
    </source>
</evidence>
<dbReference type="InterPro" id="IPR018957">
    <property type="entry name" value="Znf_C3HC4_RING-type"/>
</dbReference>
<keyword evidence="9" id="KW-0067">ATP-binding</keyword>
<evidence type="ECO:0000256" key="4">
    <source>
        <dbReference type="ARBA" id="ARBA00022741"/>
    </source>
</evidence>
<dbReference type="GO" id="GO:0003677">
    <property type="term" value="F:DNA binding"/>
    <property type="evidence" value="ECO:0007669"/>
    <property type="project" value="UniProtKB-KW"/>
</dbReference>
<evidence type="ECO:0000256" key="16">
    <source>
        <dbReference type="PROSITE-ProRule" id="PRU00175"/>
    </source>
</evidence>
<dbReference type="GO" id="GO:0008094">
    <property type="term" value="F:ATP-dependent activity, acting on DNA"/>
    <property type="evidence" value="ECO:0000318"/>
    <property type="project" value="GO_Central"/>
</dbReference>
<feature type="domain" description="Helicase ATP-binding" evidence="19">
    <location>
        <begin position="737"/>
        <end position="918"/>
    </location>
</feature>
<dbReference type="InterPro" id="IPR001650">
    <property type="entry name" value="Helicase_C-like"/>
</dbReference>
<dbReference type="InterPro" id="IPR001841">
    <property type="entry name" value="Znf_RING"/>
</dbReference>
<evidence type="ECO:0000256" key="15">
    <source>
        <dbReference type="ARBA" id="ARBA00023242"/>
    </source>
</evidence>
<feature type="region of interest" description="Disordered" evidence="17">
    <location>
        <begin position="802"/>
        <end position="844"/>
    </location>
</feature>
<evidence type="ECO:0000256" key="6">
    <source>
        <dbReference type="ARBA" id="ARBA00022801"/>
    </source>
</evidence>
<feature type="domain" description="Helicase C-terminal" evidence="20">
    <location>
        <begin position="1217"/>
        <end position="1376"/>
    </location>
</feature>
<dbReference type="InterPro" id="IPR017907">
    <property type="entry name" value="Znf_RING_CS"/>
</dbReference>
<keyword evidence="5 16" id="KW-0863">Zinc-finger</keyword>
<evidence type="ECO:0000256" key="10">
    <source>
        <dbReference type="ARBA" id="ARBA00022853"/>
    </source>
</evidence>
<keyword evidence="14" id="KW-0804">Transcription</keyword>
<evidence type="ECO:0000256" key="5">
    <source>
        <dbReference type="ARBA" id="ARBA00022771"/>
    </source>
</evidence>
<proteinExistence type="inferred from homology"/>
<dbReference type="Pfam" id="PF00271">
    <property type="entry name" value="Helicase_C"/>
    <property type="match status" value="1"/>
</dbReference>
<dbReference type="Gene3D" id="3.40.50.10810">
    <property type="entry name" value="Tandem AAA-ATPase domain"/>
    <property type="match status" value="3"/>
</dbReference>
<dbReference type="SUPFAM" id="SSF52540">
    <property type="entry name" value="P-loop containing nucleoside triphosphate hydrolases"/>
    <property type="match status" value="2"/>
</dbReference>
<keyword evidence="13" id="KW-0943">RNA-mediated gene silencing</keyword>
<protein>
    <recommendedName>
        <fullName evidence="23">Helicase-like transcription factor CHR28</fullName>
    </recommendedName>
</protein>
<feature type="region of interest" description="Disordered" evidence="17">
    <location>
        <begin position="711"/>
        <end position="737"/>
    </location>
</feature>
<keyword evidence="3" id="KW-0479">Metal-binding</keyword>
<evidence type="ECO:0000256" key="8">
    <source>
        <dbReference type="ARBA" id="ARBA00022833"/>
    </source>
</evidence>
<dbReference type="GO" id="GO:0080188">
    <property type="term" value="P:gene silencing by siRNA-directed DNA methylation"/>
    <property type="evidence" value="ECO:0007669"/>
    <property type="project" value="UniProtKB-ARBA"/>
</dbReference>
<dbReference type="Proteomes" id="UP000091857">
    <property type="component" value="Chromosome 17"/>
</dbReference>